<dbReference type="PANTHER" id="PTHR12753">
    <property type="entry name" value="AD-003 - RELATED"/>
    <property type="match status" value="1"/>
</dbReference>
<dbReference type="SUPFAM" id="SSF53335">
    <property type="entry name" value="S-adenosyl-L-methionine-dependent methyltransferases"/>
    <property type="match status" value="1"/>
</dbReference>
<comment type="catalytic activity">
    <reaction evidence="10">
        <text>N-terminal L-alanyl-L-prolyl-L-lysyl-[protein] + 3 S-adenosyl-L-methionine = N-terminal N,N,N-trimethyl-L-alanyl-L-prolyl-L-lysyl-[protein] + 3 S-adenosyl-L-homocysteine + 3 H(+)</text>
        <dbReference type="Rhea" id="RHEA:54712"/>
        <dbReference type="Rhea" id="RHEA-COMP:13785"/>
        <dbReference type="Rhea" id="RHEA-COMP:13971"/>
        <dbReference type="ChEBI" id="CHEBI:15378"/>
        <dbReference type="ChEBI" id="CHEBI:57856"/>
        <dbReference type="ChEBI" id="CHEBI:59789"/>
        <dbReference type="ChEBI" id="CHEBI:138057"/>
        <dbReference type="ChEBI" id="CHEBI:138315"/>
        <dbReference type="EC" id="2.1.1.244"/>
    </reaction>
</comment>
<evidence type="ECO:0000256" key="10">
    <source>
        <dbReference type="ARBA" id="ARBA00048167"/>
    </source>
</evidence>
<evidence type="ECO:0000256" key="8">
    <source>
        <dbReference type="ARBA" id="ARBA00047306"/>
    </source>
</evidence>
<dbReference type="Pfam" id="PF05891">
    <property type="entry name" value="Methyltransf_PK"/>
    <property type="match status" value="1"/>
</dbReference>
<comment type="similarity">
    <text evidence="1">Belongs to the methyltransferase superfamily. NTM1 family.</text>
</comment>
<reference evidence="12" key="2">
    <citation type="submission" date="2023-05" db="EMBL/GenBank/DDBJ databases">
        <authorList>
            <consortium name="Lawrence Berkeley National Laboratory"/>
            <person name="Steindorff A."/>
            <person name="Hensen N."/>
            <person name="Bonometti L."/>
            <person name="Westerberg I."/>
            <person name="Brannstrom I.O."/>
            <person name="Guillou S."/>
            <person name="Cros-Aarteil S."/>
            <person name="Calhoun S."/>
            <person name="Haridas S."/>
            <person name="Kuo A."/>
            <person name="Mondo S."/>
            <person name="Pangilinan J."/>
            <person name="Riley R."/>
            <person name="Labutti K."/>
            <person name="Andreopoulos B."/>
            <person name="Lipzen A."/>
            <person name="Chen C."/>
            <person name="Yanf M."/>
            <person name="Daum C."/>
            <person name="Ng V."/>
            <person name="Clum A."/>
            <person name="Ohm R."/>
            <person name="Martin F."/>
            <person name="Silar P."/>
            <person name="Natvig D."/>
            <person name="Lalanne C."/>
            <person name="Gautier V."/>
            <person name="Ament-Velasquez S.L."/>
            <person name="Kruys A."/>
            <person name="Hutchinson M.I."/>
            <person name="Powell A.J."/>
            <person name="Barry K."/>
            <person name="Miller A.N."/>
            <person name="Grigoriev I.V."/>
            <person name="Debuchy R."/>
            <person name="Gladieux P."/>
            <person name="Thoren M.H."/>
            <person name="Johannesson H."/>
        </authorList>
    </citation>
    <scope>NUCLEOTIDE SEQUENCE</scope>
    <source>
        <strain evidence="12">CBS 757.83</strain>
    </source>
</reference>
<dbReference type="CDD" id="cd02440">
    <property type="entry name" value="AdoMet_MTases"/>
    <property type="match status" value="1"/>
</dbReference>
<evidence type="ECO:0000256" key="4">
    <source>
        <dbReference type="ARBA" id="ARBA00022691"/>
    </source>
</evidence>
<proteinExistence type="inferred from homology"/>
<reference evidence="12" key="1">
    <citation type="journal article" date="2023" name="Mol. Phylogenet. Evol.">
        <title>Genome-scale phylogeny and comparative genomics of the fungal order Sordariales.</title>
        <authorList>
            <person name="Hensen N."/>
            <person name="Bonometti L."/>
            <person name="Westerberg I."/>
            <person name="Brannstrom I.O."/>
            <person name="Guillou S."/>
            <person name="Cros-Aarteil S."/>
            <person name="Calhoun S."/>
            <person name="Haridas S."/>
            <person name="Kuo A."/>
            <person name="Mondo S."/>
            <person name="Pangilinan J."/>
            <person name="Riley R."/>
            <person name="LaButti K."/>
            <person name="Andreopoulos B."/>
            <person name="Lipzen A."/>
            <person name="Chen C."/>
            <person name="Yan M."/>
            <person name="Daum C."/>
            <person name="Ng V."/>
            <person name="Clum A."/>
            <person name="Steindorff A."/>
            <person name="Ohm R.A."/>
            <person name="Martin F."/>
            <person name="Silar P."/>
            <person name="Natvig D.O."/>
            <person name="Lalanne C."/>
            <person name="Gautier V."/>
            <person name="Ament-Velasquez S.L."/>
            <person name="Kruys A."/>
            <person name="Hutchinson M.I."/>
            <person name="Powell A.J."/>
            <person name="Barry K."/>
            <person name="Miller A.N."/>
            <person name="Grigoriev I.V."/>
            <person name="Debuchy R."/>
            <person name="Gladieux P."/>
            <person name="Hiltunen Thoren M."/>
            <person name="Johannesson H."/>
        </authorList>
    </citation>
    <scope>NUCLEOTIDE SEQUENCE</scope>
    <source>
        <strain evidence="12">CBS 757.83</strain>
    </source>
</reference>
<accession>A0AAN6PQ56</accession>
<dbReference type="GO" id="GO:0005737">
    <property type="term" value="C:cytoplasm"/>
    <property type="evidence" value="ECO:0007669"/>
    <property type="project" value="TreeGrafter"/>
</dbReference>
<dbReference type="PIRSF" id="PIRSF016958">
    <property type="entry name" value="DUF858_MeTrfase_lik"/>
    <property type="match status" value="1"/>
</dbReference>
<evidence type="ECO:0000256" key="9">
    <source>
        <dbReference type="ARBA" id="ARBA00047885"/>
    </source>
</evidence>
<sequence>MSNPNLGGSPDTLIRKDDGRNYWNGVNADVDAMLGGIPSLEGFSCVSRVDLQGSRSFLAKLGIGRRNGQRKVVNALEGGAGIGRVTEGLLLDVADHVDVIEPVTKFAVALQAKAGVRNIFTLGLEEWQPDDGARYDLIWTQWCVGYLTDKELVRYLQRCREALDPSAGVIVIKENTSTSGCDLFDGTDSSVTREDDKFRHLFQQAGLRVVRTDTQKGFPSSLPRKLFPVRMYALKAKT</sequence>
<comment type="catalytic activity">
    <reaction evidence="9">
        <text>N-terminal L-prolyl-L-prolyl-L-lysyl-[protein] + 2 S-adenosyl-L-methionine = N-terminal N,N-dimethyl-L-prolyl-L-prolyl-L-lysyl-[protein] + 2 S-adenosyl-L-homocysteine + 2 H(+)</text>
        <dbReference type="Rhea" id="RHEA:54736"/>
        <dbReference type="Rhea" id="RHEA-COMP:13787"/>
        <dbReference type="Rhea" id="RHEA-COMP:13974"/>
        <dbReference type="ChEBI" id="CHEBI:15378"/>
        <dbReference type="ChEBI" id="CHEBI:57856"/>
        <dbReference type="ChEBI" id="CHEBI:59789"/>
        <dbReference type="ChEBI" id="CHEBI:138059"/>
        <dbReference type="ChEBI" id="CHEBI:138318"/>
        <dbReference type="EC" id="2.1.1.244"/>
    </reaction>
</comment>
<comment type="caution">
    <text evidence="12">The sequence shown here is derived from an EMBL/GenBank/DDBJ whole genome shotgun (WGS) entry which is preliminary data.</text>
</comment>
<keyword evidence="13" id="KW-1185">Reference proteome</keyword>
<feature type="binding site" evidence="11">
    <location>
        <position position="79"/>
    </location>
    <ligand>
        <name>S-adenosyl-L-methionine</name>
        <dbReference type="ChEBI" id="CHEBI:59789"/>
    </ligand>
</feature>
<feature type="binding site" evidence="11">
    <location>
        <position position="84"/>
    </location>
    <ligand>
        <name>S-adenosyl-L-methionine</name>
        <dbReference type="ChEBI" id="CHEBI:59789"/>
    </ligand>
</feature>
<dbReference type="PANTHER" id="PTHR12753:SF0">
    <property type="entry name" value="ALPHA N-TERMINAL PROTEIN METHYLTRANSFERASE 1"/>
    <property type="match status" value="1"/>
</dbReference>
<dbReference type="EMBL" id="MU863809">
    <property type="protein sequence ID" value="KAK4095708.1"/>
    <property type="molecule type" value="Genomic_DNA"/>
</dbReference>
<evidence type="ECO:0000256" key="2">
    <source>
        <dbReference type="ARBA" id="ARBA00022603"/>
    </source>
</evidence>
<keyword evidence="4 11" id="KW-0949">S-adenosyl-L-methionine</keyword>
<dbReference type="Gene3D" id="3.40.50.150">
    <property type="entry name" value="Vaccinia Virus protein VP39"/>
    <property type="match status" value="1"/>
</dbReference>
<feature type="binding site" evidence="11">
    <location>
        <position position="141"/>
    </location>
    <ligand>
        <name>S-adenosyl-L-methionine</name>
        <dbReference type="ChEBI" id="CHEBI:59789"/>
    </ligand>
</feature>
<evidence type="ECO:0000256" key="6">
    <source>
        <dbReference type="ARBA" id="ARBA00039449"/>
    </source>
</evidence>
<evidence type="ECO:0000256" key="5">
    <source>
        <dbReference type="ARBA" id="ARBA00039112"/>
    </source>
</evidence>
<evidence type="ECO:0000313" key="12">
    <source>
        <dbReference type="EMBL" id="KAK4095708.1"/>
    </source>
</evidence>
<dbReference type="InterPro" id="IPR008576">
    <property type="entry name" value="MeTrfase_NTM1"/>
</dbReference>
<name>A0AAN6PQ56_9PEZI</name>
<protein>
    <recommendedName>
        <fullName evidence="6">Alpha N-terminal protein methyltransferase 1</fullName>
        <ecNumber evidence="5">2.1.1.244</ecNumber>
    </recommendedName>
    <alternativeName>
        <fullName evidence="7">X-Pro-Lys N-terminal protein methyltransferase 1</fullName>
    </alternativeName>
</protein>
<dbReference type="AlphaFoldDB" id="A0AAN6PQ56"/>
<dbReference type="GO" id="GO:0071885">
    <property type="term" value="F:N-terminal protein N-methyltransferase activity"/>
    <property type="evidence" value="ECO:0007669"/>
    <property type="project" value="UniProtKB-EC"/>
</dbReference>
<dbReference type="GO" id="GO:0032259">
    <property type="term" value="P:methylation"/>
    <property type="evidence" value="ECO:0007669"/>
    <property type="project" value="UniProtKB-KW"/>
</dbReference>
<dbReference type="EC" id="2.1.1.244" evidence="5"/>
<evidence type="ECO:0000256" key="3">
    <source>
        <dbReference type="ARBA" id="ARBA00022679"/>
    </source>
</evidence>
<evidence type="ECO:0000256" key="7">
    <source>
        <dbReference type="ARBA" id="ARBA00043129"/>
    </source>
</evidence>
<comment type="catalytic activity">
    <reaction evidence="8">
        <text>N-terminal L-seryl-L-prolyl-L-lysyl-[protein] + 3 S-adenosyl-L-methionine = N-terminal N,N,N-trimethyl-L-seryl-L-prolyl-L-lysyl-[protein] + 3 S-adenosyl-L-homocysteine + 3 H(+)</text>
        <dbReference type="Rhea" id="RHEA:54724"/>
        <dbReference type="Rhea" id="RHEA-COMP:13789"/>
        <dbReference type="Rhea" id="RHEA-COMP:13973"/>
        <dbReference type="ChEBI" id="CHEBI:15378"/>
        <dbReference type="ChEBI" id="CHEBI:57856"/>
        <dbReference type="ChEBI" id="CHEBI:59789"/>
        <dbReference type="ChEBI" id="CHEBI:138061"/>
        <dbReference type="ChEBI" id="CHEBI:138317"/>
        <dbReference type="EC" id="2.1.1.244"/>
    </reaction>
</comment>
<organism evidence="12 13">
    <name type="scientific">Parathielavia hyrcaniae</name>
    <dbReference type="NCBI Taxonomy" id="113614"/>
    <lineage>
        <taxon>Eukaryota</taxon>
        <taxon>Fungi</taxon>
        <taxon>Dikarya</taxon>
        <taxon>Ascomycota</taxon>
        <taxon>Pezizomycotina</taxon>
        <taxon>Sordariomycetes</taxon>
        <taxon>Sordariomycetidae</taxon>
        <taxon>Sordariales</taxon>
        <taxon>Chaetomiaceae</taxon>
        <taxon>Parathielavia</taxon>
    </lineage>
</organism>
<evidence type="ECO:0000256" key="11">
    <source>
        <dbReference type="PIRSR" id="PIRSR016958-1"/>
    </source>
</evidence>
<dbReference type="Proteomes" id="UP001305647">
    <property type="component" value="Unassembled WGS sequence"/>
</dbReference>
<keyword evidence="3" id="KW-0808">Transferase</keyword>
<evidence type="ECO:0000313" key="13">
    <source>
        <dbReference type="Proteomes" id="UP001305647"/>
    </source>
</evidence>
<dbReference type="InterPro" id="IPR029063">
    <property type="entry name" value="SAM-dependent_MTases_sf"/>
</dbReference>
<evidence type="ECO:0000256" key="1">
    <source>
        <dbReference type="ARBA" id="ARBA00009059"/>
    </source>
</evidence>
<keyword evidence="2" id="KW-0489">Methyltransferase</keyword>
<gene>
    <name evidence="12" type="ORF">N658DRAFT_502430</name>
</gene>